<dbReference type="Proteomes" id="UP001144280">
    <property type="component" value="Unassembled WGS sequence"/>
</dbReference>
<keyword evidence="3" id="KW-1185">Reference proteome</keyword>
<proteinExistence type="predicted"/>
<feature type="region of interest" description="Disordered" evidence="1">
    <location>
        <begin position="1"/>
        <end position="25"/>
    </location>
</feature>
<name>A0ABQ5R4B3_9ACTN</name>
<organism evidence="2 3">
    <name type="scientific">Phytohabitans aurantiacus</name>
    <dbReference type="NCBI Taxonomy" id="3016789"/>
    <lineage>
        <taxon>Bacteria</taxon>
        <taxon>Bacillati</taxon>
        <taxon>Actinomycetota</taxon>
        <taxon>Actinomycetes</taxon>
        <taxon>Micromonosporales</taxon>
        <taxon>Micromonosporaceae</taxon>
    </lineage>
</organism>
<gene>
    <name evidence="2" type="ORF">Pa4123_68950</name>
</gene>
<evidence type="ECO:0000256" key="1">
    <source>
        <dbReference type="SAM" id="MobiDB-lite"/>
    </source>
</evidence>
<evidence type="ECO:0000313" key="2">
    <source>
        <dbReference type="EMBL" id="GLI01619.1"/>
    </source>
</evidence>
<sequence length="52" mass="5755">MPLTRTHTVEPPGPPPDDVTRATDNEHPQTLRANIDTDAEPALQIYHHCALT</sequence>
<protein>
    <submittedName>
        <fullName evidence="2">Uncharacterized protein</fullName>
    </submittedName>
</protein>
<evidence type="ECO:0000313" key="3">
    <source>
        <dbReference type="Proteomes" id="UP001144280"/>
    </source>
</evidence>
<accession>A0ABQ5R4B3</accession>
<comment type="caution">
    <text evidence="2">The sequence shown here is derived from an EMBL/GenBank/DDBJ whole genome shotgun (WGS) entry which is preliminary data.</text>
</comment>
<reference evidence="2" key="1">
    <citation type="submission" date="2022-12" db="EMBL/GenBank/DDBJ databases">
        <title>New Phytohabitans aurantiacus sp. RD004123 nov., an actinomycete isolated from soil.</title>
        <authorList>
            <person name="Triningsih D.W."/>
            <person name="Harunari E."/>
            <person name="Igarashi Y."/>
        </authorList>
    </citation>
    <scope>NUCLEOTIDE SEQUENCE</scope>
    <source>
        <strain evidence="2">RD004123</strain>
    </source>
</reference>
<dbReference type="EMBL" id="BSDI01000047">
    <property type="protein sequence ID" value="GLI01619.1"/>
    <property type="molecule type" value="Genomic_DNA"/>
</dbReference>